<proteinExistence type="predicted"/>
<dbReference type="EMBL" id="LQQO01000005">
    <property type="protein sequence ID" value="KZE17710.1"/>
    <property type="molecule type" value="Genomic_DNA"/>
</dbReference>
<feature type="transmembrane region" description="Helical" evidence="1">
    <location>
        <begin position="45"/>
        <end position="66"/>
    </location>
</feature>
<keyword evidence="1" id="KW-0472">Membrane</keyword>
<accession>A0ABR5YEC1</accession>
<dbReference type="RefSeq" id="WP_066688713.1">
    <property type="nucleotide sequence ID" value="NZ_CP117025.1"/>
</dbReference>
<gene>
    <name evidence="2" type="ORF">AVT10_10285</name>
</gene>
<evidence type="ECO:0000313" key="2">
    <source>
        <dbReference type="EMBL" id="KZE17710.1"/>
    </source>
</evidence>
<comment type="caution">
    <text evidence="2">The sequence shown here is derived from an EMBL/GenBank/DDBJ whole genome shotgun (WGS) entry which is preliminary data.</text>
</comment>
<name>A0ABR5YEC1_9SPHN</name>
<keyword evidence="3" id="KW-1185">Reference proteome</keyword>
<organism evidence="2 3">
    <name type="scientific">Sphingomonas hankookensis</name>
    <dbReference type="NCBI Taxonomy" id="563996"/>
    <lineage>
        <taxon>Bacteria</taxon>
        <taxon>Pseudomonadati</taxon>
        <taxon>Pseudomonadota</taxon>
        <taxon>Alphaproteobacteria</taxon>
        <taxon>Sphingomonadales</taxon>
        <taxon>Sphingomonadaceae</taxon>
        <taxon>Sphingomonas</taxon>
    </lineage>
</organism>
<protein>
    <submittedName>
        <fullName evidence="2">Uncharacterized protein</fullName>
    </submittedName>
</protein>
<keyword evidence="1" id="KW-1133">Transmembrane helix</keyword>
<keyword evidence="1" id="KW-0812">Transmembrane</keyword>
<evidence type="ECO:0000313" key="3">
    <source>
        <dbReference type="Proteomes" id="UP000076609"/>
    </source>
</evidence>
<sequence length="74" mass="8303">MRVLRWILAALMVAGAVWISADMLNEAYGAGPPYYGRTVNMDKWTSPWLALVAIDSLVLLIALTLLRGRTDKRR</sequence>
<evidence type="ECO:0000256" key="1">
    <source>
        <dbReference type="SAM" id="Phobius"/>
    </source>
</evidence>
<dbReference type="Proteomes" id="UP000076609">
    <property type="component" value="Unassembled WGS sequence"/>
</dbReference>
<reference evidence="3" key="1">
    <citation type="submission" date="2016-01" db="EMBL/GenBank/DDBJ databases">
        <title>Draft genome of Chromobacterium sp. F49.</title>
        <authorList>
            <person name="Hong K.W."/>
        </authorList>
    </citation>
    <scope>NUCLEOTIDE SEQUENCE [LARGE SCALE GENOMIC DNA]</scope>
    <source>
        <strain evidence="3">CN3</strain>
    </source>
</reference>